<dbReference type="RefSeq" id="WP_185448357.1">
    <property type="nucleotide sequence ID" value="NZ_CP043661.1"/>
</dbReference>
<dbReference type="Pfam" id="PF00082">
    <property type="entry name" value="Peptidase_S8"/>
    <property type="match status" value="1"/>
</dbReference>
<dbReference type="GO" id="GO:0004252">
    <property type="term" value="F:serine-type endopeptidase activity"/>
    <property type="evidence" value="ECO:0007669"/>
    <property type="project" value="UniProtKB-UniRule"/>
</dbReference>
<dbReference type="PROSITE" id="PS51892">
    <property type="entry name" value="SUBTILASE"/>
    <property type="match status" value="1"/>
</dbReference>
<sequence length="1113" mass="115081">MSMRPFRPLGVGLLAVTMATVAAPVTSANPPPAINAGSGTSRVLTLITGDQVRLSADQQQVQPIPAAGRTGAKFKIQRFRGHVSVIPLDALPLIGRGRLDPRLFDVTELASAGYDDAHSKELPLLFTYDGSPAAATSTLRTAGSIAQKPLPAINGAAARIPKDKLSGLFTELAPALGAAAKSKASTAAGIGKVWLDGKRTPTLDHSVPQIGAPAAWAAGYTGRGVKVAVLDSGVDAAHPDFAGRLQSENFTPEGPEDAIGHATHVASIVAGSGAASDGRYKGVAPDAELLSGKVCVFDGCEESWILAGMNWAVQQHAKIVNLSLGGGDYPGDDPLEQAVNTLTATTGTLFVVAAGNHGSSAGTVDSPGSAAAALTVGAVDRDDQMAGFSGRGPTVAGLAKPDVTAPGVGIVAAKASNSQIGDPVGTSYLRLSGTSMATPHVAGAAALLAQEHPDWKAGQLKAALMGSAVTVADVPVLTQGNGRIDVAAATKLTVTADTGSLAYDPQQWPHTDDVAQSKDITYTNAAAQPVTLDLTASYTGPDGEPAPAGAVRLSASSVTIPGNGTATVTVTSDTAFAGPDGLYVGSVVARAGTTKLSTALSVHREQESYNLTINHLDRAGAVTGDYLDIILNRQAEDEWPLFLSEEDGTTNVRLPKGQYLLDTTVGQERGRAEASNLVQPKLDLTSDTSITVDARQAKPVTISVPEATARNVFTSVDYTMVTPGFTWFSGVADVPEGHEGARLYTAQVGPSVSGFDGRVTSQWARLDPEGGQFFDNTPYLYALGWPRDGGYFTGFSKVVRPSELATLKPAITAQSVGTTGVFGVMGETSKILGGLGYGYPYSHLPATPSVYVTTEGVSWAGALIYTNGDAEAAFLNSRAVTYRPGRTYRENWGRAVVGPAFPQHSPWVSRTGDTLGLTPPQADSDGHYGQGVAGNGSMVVYRDGVELATLDYPFQAPKDTGFAVPAGPGSYRLEVETAGSGVLDVSTATRTSWTFKSTTTAGTTALPLWAVRFLPGVDGHNVLRTGRTHVLPIVAQAQQGSAVGKLKTVKVQTSTDDGKTWLTAPVRTTAAGKFAAVVTVPDGATYVSVRAQAADSKGNTVQETITRAYKVAR</sequence>
<dbReference type="Proteomes" id="UP000515563">
    <property type="component" value="Chromosome"/>
</dbReference>
<keyword evidence="3 6" id="KW-0378">Hydrolase</keyword>
<evidence type="ECO:0000256" key="3">
    <source>
        <dbReference type="ARBA" id="ARBA00022801"/>
    </source>
</evidence>
<dbReference type="InterPro" id="IPR023827">
    <property type="entry name" value="Peptidase_S8_Asp-AS"/>
</dbReference>
<dbReference type="GO" id="GO:0006508">
    <property type="term" value="P:proteolysis"/>
    <property type="evidence" value="ECO:0007669"/>
    <property type="project" value="UniProtKB-KW"/>
</dbReference>
<dbReference type="KEGG" id="kqi:F1D05_15545"/>
<evidence type="ECO:0000313" key="11">
    <source>
        <dbReference type="Proteomes" id="UP000515563"/>
    </source>
</evidence>
<protein>
    <submittedName>
        <fullName evidence="10">S8 family peptidase</fullName>
    </submittedName>
</protein>
<dbReference type="AlphaFoldDB" id="A0A7G6WYK9"/>
<reference evidence="11" key="1">
    <citation type="submission" date="2019-09" db="EMBL/GenBank/DDBJ databases">
        <title>Antimicrobial potential of Antarctic Bacteria.</title>
        <authorList>
            <person name="Benaud N."/>
            <person name="Edwards R.J."/>
            <person name="Ferrari B.C."/>
        </authorList>
    </citation>
    <scope>NUCLEOTIDE SEQUENCE [LARGE SCALE GENOMIC DNA]</scope>
    <source>
        <strain evidence="11">SPB151</strain>
    </source>
</reference>
<evidence type="ECO:0000256" key="2">
    <source>
        <dbReference type="ARBA" id="ARBA00022670"/>
    </source>
</evidence>
<evidence type="ECO:0000256" key="8">
    <source>
        <dbReference type="SAM" id="SignalP"/>
    </source>
</evidence>
<keyword evidence="4 6" id="KW-0720">Serine protease</keyword>
<dbReference type="Gene3D" id="3.40.50.200">
    <property type="entry name" value="Peptidase S8/S53 domain"/>
    <property type="match status" value="1"/>
</dbReference>
<evidence type="ECO:0000313" key="10">
    <source>
        <dbReference type="EMBL" id="QNE19074.1"/>
    </source>
</evidence>
<dbReference type="InterPro" id="IPR023828">
    <property type="entry name" value="Peptidase_S8_Ser-AS"/>
</dbReference>
<dbReference type="InterPro" id="IPR050131">
    <property type="entry name" value="Peptidase_S8_subtilisin-like"/>
</dbReference>
<keyword evidence="11" id="KW-1185">Reference proteome</keyword>
<dbReference type="InterPro" id="IPR000209">
    <property type="entry name" value="Peptidase_S8/S53_dom"/>
</dbReference>
<evidence type="ECO:0000256" key="1">
    <source>
        <dbReference type="ARBA" id="ARBA00011073"/>
    </source>
</evidence>
<evidence type="ECO:0000256" key="6">
    <source>
        <dbReference type="PROSITE-ProRule" id="PRU01240"/>
    </source>
</evidence>
<dbReference type="PANTHER" id="PTHR43806">
    <property type="entry name" value="PEPTIDASE S8"/>
    <property type="match status" value="1"/>
</dbReference>
<dbReference type="InterPro" id="IPR015500">
    <property type="entry name" value="Peptidase_S8_subtilisin-rel"/>
</dbReference>
<feature type="signal peptide" evidence="8">
    <location>
        <begin position="1"/>
        <end position="28"/>
    </location>
</feature>
<dbReference type="CDD" id="cd07487">
    <property type="entry name" value="Peptidases_S8_1"/>
    <property type="match status" value="1"/>
</dbReference>
<feature type="chain" id="PRO_5029012709" evidence="8">
    <location>
        <begin position="29"/>
        <end position="1113"/>
    </location>
</feature>
<evidence type="ECO:0000259" key="9">
    <source>
        <dbReference type="Pfam" id="PF00082"/>
    </source>
</evidence>
<keyword evidence="2 6" id="KW-0645">Protease</keyword>
<dbReference type="SUPFAM" id="SSF52743">
    <property type="entry name" value="Subtilisin-like"/>
    <property type="match status" value="1"/>
</dbReference>
<evidence type="ECO:0000256" key="5">
    <source>
        <dbReference type="PIRSR" id="PIRSR615500-1"/>
    </source>
</evidence>
<dbReference type="PROSITE" id="PS00138">
    <property type="entry name" value="SUBTILASE_SER"/>
    <property type="match status" value="1"/>
</dbReference>
<dbReference type="PROSITE" id="PS00136">
    <property type="entry name" value="SUBTILASE_ASP"/>
    <property type="match status" value="1"/>
</dbReference>
<comment type="similarity">
    <text evidence="1 6 7">Belongs to the peptidase S8 family.</text>
</comment>
<feature type="active site" description="Charge relay system" evidence="5 6">
    <location>
        <position position="435"/>
    </location>
</feature>
<gene>
    <name evidence="10" type="ORF">F1D05_15545</name>
</gene>
<keyword evidence="8" id="KW-0732">Signal</keyword>
<feature type="active site" description="Charge relay system" evidence="5 6">
    <location>
        <position position="231"/>
    </location>
</feature>
<dbReference type="PANTHER" id="PTHR43806:SF11">
    <property type="entry name" value="CEREVISIN-RELATED"/>
    <property type="match status" value="1"/>
</dbReference>
<organism evidence="10 11">
    <name type="scientific">Kribbella qitaiheensis</name>
    <dbReference type="NCBI Taxonomy" id="1544730"/>
    <lineage>
        <taxon>Bacteria</taxon>
        <taxon>Bacillati</taxon>
        <taxon>Actinomycetota</taxon>
        <taxon>Actinomycetes</taxon>
        <taxon>Propionibacteriales</taxon>
        <taxon>Kribbellaceae</taxon>
        <taxon>Kribbella</taxon>
    </lineage>
</organism>
<dbReference type="PRINTS" id="PR00723">
    <property type="entry name" value="SUBTILISIN"/>
</dbReference>
<accession>A0A7G6WYK9</accession>
<feature type="domain" description="Peptidase S8/S53" evidence="9">
    <location>
        <begin position="222"/>
        <end position="471"/>
    </location>
</feature>
<dbReference type="EMBL" id="CP043661">
    <property type="protein sequence ID" value="QNE19074.1"/>
    <property type="molecule type" value="Genomic_DNA"/>
</dbReference>
<name>A0A7G6WYK9_9ACTN</name>
<evidence type="ECO:0000256" key="4">
    <source>
        <dbReference type="ARBA" id="ARBA00022825"/>
    </source>
</evidence>
<reference evidence="10 11" key="2">
    <citation type="journal article" date="2020" name="Microbiol. Resour. Announc.">
        <title>Antarctic desert soil bacteria exhibit high novel natural product potential, evaluated through long-read genome sequencing and comparative genomics.</title>
        <authorList>
            <person name="Benaud N."/>
            <person name="Edwards R.J."/>
            <person name="Amos T.G."/>
            <person name="D'Agostino P.M."/>
            <person name="Gutierrez-Chavez C."/>
            <person name="Montgomery K."/>
            <person name="Nicetic I."/>
            <person name="Ferrari B.C."/>
        </authorList>
    </citation>
    <scope>NUCLEOTIDE SEQUENCE [LARGE SCALE GENOMIC DNA]</scope>
    <source>
        <strain evidence="10 11">SPB151</strain>
    </source>
</reference>
<dbReference type="InterPro" id="IPR036852">
    <property type="entry name" value="Peptidase_S8/S53_dom_sf"/>
</dbReference>
<proteinExistence type="inferred from homology"/>
<feature type="active site" description="Charge relay system" evidence="5 6">
    <location>
        <position position="261"/>
    </location>
</feature>
<evidence type="ECO:0000256" key="7">
    <source>
        <dbReference type="RuleBase" id="RU003355"/>
    </source>
</evidence>